<feature type="compositionally biased region" description="Low complexity" evidence="1">
    <location>
        <begin position="378"/>
        <end position="402"/>
    </location>
</feature>
<dbReference type="EMBL" id="JAFNEN010000567">
    <property type="protein sequence ID" value="KAG8180333.1"/>
    <property type="molecule type" value="Genomic_DNA"/>
</dbReference>
<evidence type="ECO:0000313" key="3">
    <source>
        <dbReference type="Proteomes" id="UP000827092"/>
    </source>
</evidence>
<dbReference type="Proteomes" id="UP000827092">
    <property type="component" value="Unassembled WGS sequence"/>
</dbReference>
<feature type="region of interest" description="Disordered" evidence="1">
    <location>
        <begin position="139"/>
        <end position="159"/>
    </location>
</feature>
<feature type="region of interest" description="Disordered" evidence="1">
    <location>
        <begin position="373"/>
        <end position="407"/>
    </location>
</feature>
<name>A0AAV6U957_9ARAC</name>
<keyword evidence="3" id="KW-1185">Reference proteome</keyword>
<evidence type="ECO:0000256" key="1">
    <source>
        <dbReference type="SAM" id="MobiDB-lite"/>
    </source>
</evidence>
<evidence type="ECO:0000313" key="2">
    <source>
        <dbReference type="EMBL" id="KAG8180333.1"/>
    </source>
</evidence>
<comment type="caution">
    <text evidence="2">The sequence shown here is derived from an EMBL/GenBank/DDBJ whole genome shotgun (WGS) entry which is preliminary data.</text>
</comment>
<reference evidence="2 3" key="1">
    <citation type="journal article" date="2022" name="Nat. Ecol. Evol.">
        <title>A masculinizing supergene underlies an exaggerated male reproductive morph in a spider.</title>
        <authorList>
            <person name="Hendrickx F."/>
            <person name="De Corte Z."/>
            <person name="Sonet G."/>
            <person name="Van Belleghem S.M."/>
            <person name="Kostlbacher S."/>
            <person name="Vangestel C."/>
        </authorList>
    </citation>
    <scope>NUCLEOTIDE SEQUENCE [LARGE SCALE GENOMIC DNA]</scope>
    <source>
        <strain evidence="2">W744_W776</strain>
    </source>
</reference>
<gene>
    <name evidence="2" type="ORF">JTE90_016367</name>
</gene>
<protein>
    <submittedName>
        <fullName evidence="2">Uncharacterized protein</fullName>
    </submittedName>
</protein>
<accession>A0AAV6U957</accession>
<sequence length="453" mass="51626">MKREIKTMSLYSECDGYRDDESSKIDQPVDLRVCSARERDNRGEHSNNRDKSGNNYILASLLKRNSSPFSKYDSYETMKSEADKISKYESHQLSMVNAHLHQRVPSEYCRDDEPRYKDSKTSIRDRLHFKQAFVNKYQRSCGSPSSPGMSPSSTSTCNDLENSSRNFGMKSSPERQFVPNYRKFYSRCFNQSPTREKEPNPVNVDTSYNVIKERLSSNSTPSNSSTGHLYRLLQKDSLAPPVKRKMTFSVDTNSRKDKTLRCLLSTSVEDHSVQDHSNRSLDRPSYALSDYNLIKPRLKMRIDSKHDIYPRFLDGRYYDVGNKKDTYARPLHPRYQSDDYTMRPPHIYCPQPVRVVPSDTVLKSILVSESKIPAPVLPTSSGPPSSGSPGSESTSSGSTDSGVFSDNVVDDRRRVARVLSGRHVKSGTGASISTLRLLRQMILQRKNKHDRNL</sequence>
<proteinExistence type="predicted"/>
<feature type="compositionally biased region" description="Low complexity" evidence="1">
    <location>
        <begin position="140"/>
        <end position="157"/>
    </location>
</feature>
<organism evidence="2 3">
    <name type="scientific">Oedothorax gibbosus</name>
    <dbReference type="NCBI Taxonomy" id="931172"/>
    <lineage>
        <taxon>Eukaryota</taxon>
        <taxon>Metazoa</taxon>
        <taxon>Ecdysozoa</taxon>
        <taxon>Arthropoda</taxon>
        <taxon>Chelicerata</taxon>
        <taxon>Arachnida</taxon>
        <taxon>Araneae</taxon>
        <taxon>Araneomorphae</taxon>
        <taxon>Entelegynae</taxon>
        <taxon>Araneoidea</taxon>
        <taxon>Linyphiidae</taxon>
        <taxon>Erigoninae</taxon>
        <taxon>Oedothorax</taxon>
    </lineage>
</organism>
<dbReference type="AlphaFoldDB" id="A0AAV6U957"/>